<evidence type="ECO:0000259" key="1">
    <source>
        <dbReference type="SMART" id="SM00306"/>
    </source>
</evidence>
<feature type="domain" description="Hint" evidence="1">
    <location>
        <begin position="145"/>
        <end position="254"/>
    </location>
</feature>
<organism evidence="2 3">
    <name type="scientific">Tritonibacter litoralis</name>
    <dbReference type="NCBI Taxonomy" id="2662264"/>
    <lineage>
        <taxon>Bacteria</taxon>
        <taxon>Pseudomonadati</taxon>
        <taxon>Pseudomonadota</taxon>
        <taxon>Alphaproteobacteria</taxon>
        <taxon>Rhodobacterales</taxon>
        <taxon>Paracoccaceae</taxon>
        <taxon>Tritonibacter</taxon>
    </lineage>
</organism>
<comment type="caution">
    <text evidence="2">The sequence shown here is derived from an EMBL/GenBank/DDBJ whole genome shotgun (WGS) entry which is preliminary data.</text>
</comment>
<dbReference type="Gene3D" id="2.170.16.10">
    <property type="entry name" value="Hedgehog/Intein (Hint) domain"/>
    <property type="match status" value="1"/>
</dbReference>
<dbReference type="CDD" id="cd00081">
    <property type="entry name" value="Hint"/>
    <property type="match status" value="1"/>
</dbReference>
<sequence length="334" mass="35715">MPSSSASSLSLPAYRADQFRVESGANMGDNLGVLDDLVLDDVYELRASSVARRLGVAAHHDGQLRLAQDTQLGSAGADLHLDCVVTLMPAHGPNVEALVAVEVDREGMIAEIYLLPLAPLMAGQGYTLVRAERENMRQTLAQVACVSFSRGTHITLASGAQRPIEALQVGDRVLTRDDGPQEIRWIGLTTLQAVGPMAPILIRKGALNNANDLLVSPDHRLMVYQRSDAIGTGVPEILVRARDLVNGSTVVVQDGGYVDYYQILFDSHHIIYAEGIAAETLFLTPFTEPALPSELLSQIRPTGVAAQPLPFAETAKGQLPAGDAAAILKAASRR</sequence>
<dbReference type="Pfam" id="PF13403">
    <property type="entry name" value="Hint_2"/>
    <property type="match status" value="1"/>
</dbReference>
<dbReference type="RefSeq" id="WP_153214394.1">
    <property type="nucleotide sequence ID" value="NZ_WIBF01000001.1"/>
</dbReference>
<dbReference type="EMBL" id="WIBF01000001">
    <property type="protein sequence ID" value="MQQ07522.1"/>
    <property type="molecule type" value="Genomic_DNA"/>
</dbReference>
<proteinExistence type="predicted"/>
<dbReference type="Proteomes" id="UP000444174">
    <property type="component" value="Unassembled WGS sequence"/>
</dbReference>
<evidence type="ECO:0000313" key="3">
    <source>
        <dbReference type="Proteomes" id="UP000444174"/>
    </source>
</evidence>
<protein>
    <recommendedName>
        <fullName evidence="1">Hint domain-containing protein</fullName>
    </recommendedName>
</protein>
<dbReference type="InterPro" id="IPR028992">
    <property type="entry name" value="Hedgehog/Intein_dom"/>
</dbReference>
<dbReference type="SMART" id="SM00306">
    <property type="entry name" value="HintN"/>
    <property type="match status" value="1"/>
</dbReference>
<dbReference type="SUPFAM" id="SSF51294">
    <property type="entry name" value="Hedgehog/intein (Hint) domain"/>
    <property type="match status" value="1"/>
</dbReference>
<name>A0A843YDY6_9RHOB</name>
<accession>A0A843YDY6</accession>
<dbReference type="InterPro" id="IPR003587">
    <property type="entry name" value="Hint_dom_N"/>
</dbReference>
<evidence type="ECO:0000313" key="2">
    <source>
        <dbReference type="EMBL" id="MQQ07522.1"/>
    </source>
</evidence>
<gene>
    <name evidence="2" type="ORF">GFB49_03565</name>
</gene>
<dbReference type="InterPro" id="IPR036844">
    <property type="entry name" value="Hint_dom_sf"/>
</dbReference>
<reference evidence="2 3" key="1">
    <citation type="submission" date="2019-10" db="EMBL/GenBank/DDBJ databases">
        <title>Epibacterium sp. nov., isolated from seawater.</title>
        <authorList>
            <person name="Zhang X."/>
            <person name="Li N."/>
        </authorList>
    </citation>
    <scope>NUCLEOTIDE SEQUENCE [LARGE SCALE GENOMIC DNA]</scope>
    <source>
        <strain evidence="2 3">SM1979</strain>
    </source>
</reference>
<dbReference type="AlphaFoldDB" id="A0A843YDY6"/>
<keyword evidence="3" id="KW-1185">Reference proteome</keyword>